<dbReference type="RefSeq" id="WP_219482353.1">
    <property type="nucleotide sequence ID" value="NZ_JAHXCT010000008.1"/>
</dbReference>
<dbReference type="InterPro" id="IPR032625">
    <property type="entry name" value="M64_N"/>
</dbReference>
<reference evidence="2 3" key="1">
    <citation type="submission" date="2021-07" db="EMBL/GenBank/DDBJ databases">
        <title>Genomic diversity and antimicrobial resistance of Prevotella spp. isolated from chronic lung disease airways.</title>
        <authorList>
            <person name="Webb K.A."/>
            <person name="Olagoke O.S."/>
            <person name="Baird T."/>
            <person name="Neill J."/>
            <person name="Pham A."/>
            <person name="Wells T.J."/>
            <person name="Ramsay K.A."/>
            <person name="Bell S.C."/>
            <person name="Sarovich D.S."/>
            <person name="Price E.P."/>
        </authorList>
    </citation>
    <scope>NUCLEOTIDE SEQUENCE [LARGE SCALE GENOMIC DNA]</scope>
    <source>
        <strain evidence="2 3">SCHI0011.S.12</strain>
    </source>
</reference>
<protein>
    <submittedName>
        <fullName evidence="2">IgA Peptidase M64</fullName>
    </submittedName>
</protein>
<feature type="domain" description="Peptidase M64 N-terminal" evidence="1">
    <location>
        <begin position="21"/>
        <end position="141"/>
    </location>
</feature>
<evidence type="ECO:0000313" key="3">
    <source>
        <dbReference type="Proteomes" id="UP000788426"/>
    </source>
</evidence>
<dbReference type="Proteomes" id="UP000788426">
    <property type="component" value="Unassembled WGS sequence"/>
</dbReference>
<proteinExistence type="predicted"/>
<dbReference type="EMBL" id="JAHXCT010000008">
    <property type="protein sequence ID" value="MBW4770114.1"/>
    <property type="molecule type" value="Genomic_DNA"/>
</dbReference>
<evidence type="ECO:0000259" key="1">
    <source>
        <dbReference type="Pfam" id="PF16217"/>
    </source>
</evidence>
<comment type="caution">
    <text evidence="2">The sequence shown here is derived from an EMBL/GenBank/DDBJ whole genome shotgun (WGS) entry which is preliminary data.</text>
</comment>
<dbReference type="Pfam" id="PF09471">
    <property type="entry name" value="Peptidase_M64"/>
    <property type="match status" value="1"/>
</dbReference>
<keyword evidence="3" id="KW-1185">Reference proteome</keyword>
<name>A0ABS6YEX9_9BACT</name>
<sequence length="423" mass="48381">MLHITLLFVLIFCAITSKAQDFNKLFSDSTLRIAYTFSGNAHKQNIALDQLTVSPHWFGKRQNLSKIPVEGNAQIAVRLHNTKQLIYLNSFSTLFQEWITYDEALKVDRSFENVLLIPMPKEAVDVEVYMINNRREKTVSFTHTINPNDILIRQDGFKDLTPFETIHQAADTNKCIRIAYLAEGYTESEMPAFIDDAKRATEALFAHEPFKELQSKFNIIAVKSPSKESGTSIPSKGIWKETALQSSFDTFYSDRYLTTLHVKKIHQWLAGLPYEHIIILVNTSEYGGGGILNFYNLSSCNHKSFLPVVVHEFGHSFAGLADEYAYEQEQLNMYPLDIEPWEPNITTLVQFDKKWKNLLDPKTPIPTPINNKKYTLGAFEGAGYSLKGVYRGERNCRMRANDIPNFCTVCRKALTDVINFYTK</sequence>
<dbReference type="Pfam" id="PF16217">
    <property type="entry name" value="M64_N"/>
    <property type="match status" value="1"/>
</dbReference>
<evidence type="ECO:0000313" key="2">
    <source>
        <dbReference type="EMBL" id="MBW4770114.1"/>
    </source>
</evidence>
<dbReference type="InterPro" id="IPR019026">
    <property type="entry name" value="Peptidase_M64_IgA"/>
</dbReference>
<accession>A0ABS6YEX9</accession>
<gene>
    <name evidence="2" type="ORF">KZO38_10160</name>
</gene>
<organism evidence="2 3">
    <name type="scientific">Hoylesella nanceiensis</name>
    <dbReference type="NCBI Taxonomy" id="425941"/>
    <lineage>
        <taxon>Bacteria</taxon>
        <taxon>Pseudomonadati</taxon>
        <taxon>Bacteroidota</taxon>
        <taxon>Bacteroidia</taxon>
        <taxon>Bacteroidales</taxon>
        <taxon>Prevotellaceae</taxon>
        <taxon>Hoylesella</taxon>
    </lineage>
</organism>